<dbReference type="GO" id="GO:0016874">
    <property type="term" value="F:ligase activity"/>
    <property type="evidence" value="ECO:0007669"/>
    <property type="project" value="UniProtKB-KW"/>
</dbReference>
<dbReference type="Pfam" id="PF12826">
    <property type="entry name" value="HHH_2"/>
    <property type="match status" value="1"/>
</dbReference>
<comment type="caution">
    <text evidence="15">The sequence shown here is derived from an EMBL/GenBank/DDBJ whole genome shotgun (WGS) entry which is preliminary data.</text>
</comment>
<dbReference type="InterPro" id="IPR041663">
    <property type="entry name" value="DisA/LigA_HHH"/>
</dbReference>
<feature type="binding site" evidence="12">
    <location>
        <begin position="87"/>
        <end position="88"/>
    </location>
    <ligand>
        <name>NAD(+)</name>
        <dbReference type="ChEBI" id="CHEBI:57540"/>
    </ligand>
</feature>
<keyword evidence="16" id="KW-1185">Reference proteome</keyword>
<keyword evidence="10 12" id="KW-0464">Manganese</keyword>
<comment type="catalytic activity">
    <reaction evidence="11 12 13">
        <text>NAD(+) + (deoxyribonucleotide)n-3'-hydroxyl + 5'-phospho-(deoxyribonucleotide)m = (deoxyribonucleotide)n+m + AMP + beta-nicotinamide D-nucleotide.</text>
        <dbReference type="EC" id="6.5.1.2"/>
    </reaction>
</comment>
<evidence type="ECO:0000256" key="1">
    <source>
        <dbReference type="ARBA" id="ARBA00004067"/>
    </source>
</evidence>
<comment type="similarity">
    <text evidence="12">Belongs to the NAD-dependent DNA ligase family. LigA subfamily.</text>
</comment>
<feature type="domain" description="BRCT" evidence="14">
    <location>
        <begin position="608"/>
        <end position="681"/>
    </location>
</feature>
<evidence type="ECO:0000256" key="2">
    <source>
        <dbReference type="ARBA" id="ARBA00022598"/>
    </source>
</evidence>
<dbReference type="InterPro" id="IPR013839">
    <property type="entry name" value="DNAligase_adenylation"/>
</dbReference>
<sequence length="688" mass="77184">MIDSTDPQKAKTEIELLREQIKKYNHEYYINDTPSISDAEYDQLFQTLLKLEELFPKFKSDDSPTNTIGSKILDKFGKHEHKVPMLSLGNSFSEDDVADFIERIKRFLSINYFPDIFCEPKIDGVSFSATYEHGNLILGATRGDGYVGENITENIKTIARLPHHIKNAPKFLEVRGEIYIEKQDFENLNLKQLEQGKNKFANPRNSAAGSLRQLDTSITASRPLKYFIYAIGHASEQFATTQENLLNKLSQMGFQTNRLFNLSHSLEEVLQFYNKLKTLREGLAYEIDGVVYKVNAFDLQNRLGFIARSPRFATAHKFPAIIGQTRLNDITIQVGRTGTLTPVAELEPINIGGVNVSRATLHNFQEIERLDIRVGDTVLLHRAGDVIPKITAINLEKRPDNIPKFIIPEQCPSCGNKVHVDPIEVILRCDNGLNCPKQLSESIKHFVSKNAIDIEGLGAKQVEFFLEKGFIKNPADIFHLHQLNDSSFVKLENMDGWGKKSVQNLFDNIEKSKQVTLPKFIYALGIRHIGESNAKILAKEFISASNFLSSMLNLASGHQEIFDLLDNLDGIGSKILKDIMYFFECEQNVTTINQLLNILTISDFKDTAISTALSGQIIVFTGSLAVLSRNEIKAQAEKMGAKVSASVSSNTNLVVAGDNAGSKLKKALELGIKIISEDEWIKIIEENK</sequence>
<dbReference type="Gene3D" id="3.30.470.30">
    <property type="entry name" value="DNA ligase/mRNA capping enzyme"/>
    <property type="match status" value="1"/>
</dbReference>
<evidence type="ECO:0000256" key="9">
    <source>
        <dbReference type="ARBA" id="ARBA00023204"/>
    </source>
</evidence>
<dbReference type="InterPro" id="IPR004150">
    <property type="entry name" value="NAD_DNA_ligase_OB"/>
</dbReference>
<dbReference type="Proteomes" id="UP001291687">
    <property type="component" value="Unassembled WGS sequence"/>
</dbReference>
<feature type="binding site" evidence="12">
    <location>
        <position position="293"/>
    </location>
    <ligand>
        <name>NAD(+)</name>
        <dbReference type="ChEBI" id="CHEBI:57540"/>
    </ligand>
</feature>
<keyword evidence="9 12" id="KW-0234">DNA repair</keyword>
<feature type="binding site" evidence="12">
    <location>
        <position position="429"/>
    </location>
    <ligand>
        <name>Zn(2+)</name>
        <dbReference type="ChEBI" id="CHEBI:29105"/>
    </ligand>
</feature>
<dbReference type="SUPFAM" id="SSF52113">
    <property type="entry name" value="BRCT domain"/>
    <property type="match status" value="1"/>
</dbReference>
<dbReference type="Gene3D" id="6.20.10.30">
    <property type="match status" value="1"/>
</dbReference>
<dbReference type="InterPro" id="IPR012340">
    <property type="entry name" value="NA-bd_OB-fold"/>
</dbReference>
<dbReference type="PANTHER" id="PTHR23389">
    <property type="entry name" value="CHROMOSOME TRANSMISSION FIDELITY FACTOR 18"/>
    <property type="match status" value="1"/>
</dbReference>
<dbReference type="InterPro" id="IPR001357">
    <property type="entry name" value="BRCT_dom"/>
</dbReference>
<feature type="binding site" evidence="12">
    <location>
        <position position="317"/>
    </location>
    <ligand>
        <name>NAD(+)</name>
        <dbReference type="ChEBI" id="CHEBI:57540"/>
    </ligand>
</feature>
<evidence type="ECO:0000256" key="13">
    <source>
        <dbReference type="RuleBase" id="RU000618"/>
    </source>
</evidence>
<feature type="binding site" evidence="12">
    <location>
        <position position="414"/>
    </location>
    <ligand>
        <name>Zn(2+)</name>
        <dbReference type="ChEBI" id="CHEBI:29105"/>
    </ligand>
</feature>
<dbReference type="Pfam" id="PF01653">
    <property type="entry name" value="DNA_ligase_aden"/>
    <property type="match status" value="1"/>
</dbReference>
<dbReference type="Pfam" id="PF00533">
    <property type="entry name" value="BRCT"/>
    <property type="match status" value="1"/>
</dbReference>
<dbReference type="InterPro" id="IPR010994">
    <property type="entry name" value="RuvA_2-like"/>
</dbReference>
<dbReference type="HAMAP" id="MF_01588">
    <property type="entry name" value="DNA_ligase_A"/>
    <property type="match status" value="1"/>
</dbReference>
<dbReference type="PROSITE" id="PS50172">
    <property type="entry name" value="BRCT"/>
    <property type="match status" value="1"/>
</dbReference>
<keyword evidence="3 12" id="KW-0235">DNA replication</keyword>
<comment type="function">
    <text evidence="1 12">DNA ligase that catalyzes the formation of phosphodiester linkages between 5'-phosphoryl and 3'-hydroxyl groups in double-stranded DNA using NAD as a coenzyme and as the energy source for the reaction. It is essential for DNA replication and repair of damaged DNA.</text>
</comment>
<dbReference type="SUPFAM" id="SSF47781">
    <property type="entry name" value="RuvA domain 2-like"/>
    <property type="match status" value="1"/>
</dbReference>
<feature type="binding site" evidence="12">
    <location>
        <position position="177"/>
    </location>
    <ligand>
        <name>NAD(+)</name>
        <dbReference type="ChEBI" id="CHEBI:57540"/>
    </ligand>
</feature>
<dbReference type="InterPro" id="IPR036420">
    <property type="entry name" value="BRCT_dom_sf"/>
</dbReference>
<feature type="binding site" evidence="12">
    <location>
        <position position="119"/>
    </location>
    <ligand>
        <name>NAD(+)</name>
        <dbReference type="ChEBI" id="CHEBI:57540"/>
    </ligand>
</feature>
<evidence type="ECO:0000256" key="8">
    <source>
        <dbReference type="ARBA" id="ARBA00023027"/>
    </source>
</evidence>
<evidence type="ECO:0000256" key="5">
    <source>
        <dbReference type="ARBA" id="ARBA00022763"/>
    </source>
</evidence>
<keyword evidence="7 12" id="KW-0460">Magnesium</keyword>
<dbReference type="InterPro" id="IPR018239">
    <property type="entry name" value="DNA_ligase_AS"/>
</dbReference>
<evidence type="ECO:0000259" key="14">
    <source>
        <dbReference type="PROSITE" id="PS50172"/>
    </source>
</evidence>
<keyword evidence="4 12" id="KW-0479">Metal-binding</keyword>
<dbReference type="NCBIfam" id="NF005932">
    <property type="entry name" value="PRK07956.1"/>
    <property type="match status" value="1"/>
</dbReference>
<accession>A0ABU5ND00</accession>
<comment type="cofactor">
    <cofactor evidence="12">
        <name>Mg(2+)</name>
        <dbReference type="ChEBI" id="CHEBI:18420"/>
    </cofactor>
    <cofactor evidence="12">
        <name>Mn(2+)</name>
        <dbReference type="ChEBI" id="CHEBI:29035"/>
    </cofactor>
</comment>
<dbReference type="Gene3D" id="3.40.50.10190">
    <property type="entry name" value="BRCT domain"/>
    <property type="match status" value="1"/>
</dbReference>
<dbReference type="CDD" id="cd00114">
    <property type="entry name" value="LIGANc"/>
    <property type="match status" value="1"/>
</dbReference>
<evidence type="ECO:0000313" key="16">
    <source>
        <dbReference type="Proteomes" id="UP001291687"/>
    </source>
</evidence>
<dbReference type="SUPFAM" id="SSF56091">
    <property type="entry name" value="DNA ligase/mRNA capping enzyme, catalytic domain"/>
    <property type="match status" value="1"/>
</dbReference>
<evidence type="ECO:0000256" key="4">
    <source>
        <dbReference type="ARBA" id="ARBA00022723"/>
    </source>
</evidence>
<keyword evidence="2 12" id="KW-0436">Ligase</keyword>
<keyword evidence="8 12" id="KW-0520">NAD</keyword>
<feature type="binding site" evidence="12">
    <location>
        <position position="435"/>
    </location>
    <ligand>
        <name>Zn(2+)</name>
        <dbReference type="ChEBI" id="CHEBI:29105"/>
    </ligand>
</feature>
<dbReference type="SMART" id="SM00532">
    <property type="entry name" value="LIGANc"/>
    <property type="match status" value="1"/>
</dbReference>
<dbReference type="Pfam" id="PF03119">
    <property type="entry name" value="DNA_ligase_ZBD"/>
    <property type="match status" value="1"/>
</dbReference>
<dbReference type="RefSeq" id="WP_322776958.1">
    <property type="nucleotide sequence ID" value="NZ_JARJFB010000076.1"/>
</dbReference>
<reference evidence="15 16" key="1">
    <citation type="submission" date="2023-03" db="EMBL/GenBank/DDBJ databases">
        <title>Host association and intracellularity evolved multiple times independently in the Rickettsiales.</title>
        <authorList>
            <person name="Castelli M."/>
            <person name="Nardi T."/>
            <person name="Gammuto L."/>
            <person name="Bellinzona G."/>
            <person name="Sabaneyeva E."/>
            <person name="Potekhin A."/>
            <person name="Serra V."/>
            <person name="Petroni G."/>
            <person name="Sassera D."/>
        </authorList>
    </citation>
    <scope>NUCLEOTIDE SEQUENCE [LARGE SCALE GENOMIC DNA]</scope>
    <source>
        <strain evidence="15 16">Sr 2-6</strain>
    </source>
</reference>
<evidence type="ECO:0000313" key="15">
    <source>
        <dbReference type="EMBL" id="MEA0971058.1"/>
    </source>
</evidence>
<dbReference type="InterPro" id="IPR001679">
    <property type="entry name" value="DNA_ligase"/>
</dbReference>
<dbReference type="Pfam" id="PF03120">
    <property type="entry name" value="OB_DNA_ligase"/>
    <property type="match status" value="1"/>
</dbReference>
<feature type="active site" description="N6-AMP-lysine intermediate" evidence="12">
    <location>
        <position position="121"/>
    </location>
</feature>
<keyword evidence="6 12" id="KW-0862">Zinc</keyword>
<evidence type="ECO:0000256" key="11">
    <source>
        <dbReference type="ARBA" id="ARBA00034005"/>
    </source>
</evidence>
<dbReference type="Gene3D" id="1.10.287.610">
    <property type="entry name" value="Helix hairpin bin"/>
    <property type="match status" value="1"/>
</dbReference>
<dbReference type="InterPro" id="IPR013840">
    <property type="entry name" value="DNAligase_N"/>
</dbReference>
<name>A0ABU5ND00_9RICK</name>
<proteinExistence type="inferred from homology"/>
<dbReference type="PANTHER" id="PTHR23389:SF9">
    <property type="entry name" value="DNA LIGASE"/>
    <property type="match status" value="1"/>
</dbReference>
<evidence type="ECO:0000256" key="3">
    <source>
        <dbReference type="ARBA" id="ARBA00022705"/>
    </source>
</evidence>
<dbReference type="PIRSF" id="PIRSF001604">
    <property type="entry name" value="LigA"/>
    <property type="match status" value="1"/>
</dbReference>
<dbReference type="NCBIfam" id="TIGR00575">
    <property type="entry name" value="dnlj"/>
    <property type="match status" value="1"/>
</dbReference>
<dbReference type="Gene3D" id="2.40.50.140">
    <property type="entry name" value="Nucleic acid-binding proteins"/>
    <property type="match status" value="1"/>
</dbReference>
<dbReference type="PROSITE" id="PS01056">
    <property type="entry name" value="DNA_LIGASE_N2"/>
    <property type="match status" value="1"/>
</dbReference>
<dbReference type="PROSITE" id="PS01055">
    <property type="entry name" value="DNA_LIGASE_N1"/>
    <property type="match status" value="1"/>
</dbReference>
<evidence type="ECO:0000256" key="6">
    <source>
        <dbReference type="ARBA" id="ARBA00022833"/>
    </source>
</evidence>
<feature type="binding site" evidence="12">
    <location>
        <begin position="38"/>
        <end position="42"/>
    </location>
    <ligand>
        <name>NAD(+)</name>
        <dbReference type="ChEBI" id="CHEBI:57540"/>
    </ligand>
</feature>
<keyword evidence="5 12" id="KW-0227">DNA damage</keyword>
<dbReference type="Gene3D" id="1.10.150.20">
    <property type="entry name" value="5' to 3' exonuclease, C-terminal subdomain"/>
    <property type="match status" value="2"/>
</dbReference>
<gene>
    <name evidence="12" type="primary">ligA</name>
    <name evidence="15" type="ORF">Megvenef_01030</name>
</gene>
<evidence type="ECO:0000256" key="7">
    <source>
        <dbReference type="ARBA" id="ARBA00022842"/>
    </source>
</evidence>
<dbReference type="InterPro" id="IPR004149">
    <property type="entry name" value="Znf_DNAligase_C4"/>
</dbReference>
<protein>
    <recommendedName>
        <fullName evidence="12 13">DNA ligase</fullName>
        <ecNumber evidence="12 13">6.5.1.2</ecNumber>
    </recommendedName>
    <alternativeName>
        <fullName evidence="12">Polydeoxyribonucleotide synthase [NAD(+)]</fullName>
    </alternativeName>
</protein>
<evidence type="ECO:0000256" key="10">
    <source>
        <dbReference type="ARBA" id="ARBA00023211"/>
    </source>
</evidence>
<dbReference type="CDD" id="cd17748">
    <property type="entry name" value="BRCT_DNA_ligase_like"/>
    <property type="match status" value="1"/>
</dbReference>
<feature type="binding site" evidence="12">
    <location>
        <position position="411"/>
    </location>
    <ligand>
        <name>Zn(2+)</name>
        <dbReference type="ChEBI" id="CHEBI:29105"/>
    </ligand>
</feature>
<dbReference type="SUPFAM" id="SSF50249">
    <property type="entry name" value="Nucleic acid-binding proteins"/>
    <property type="match status" value="1"/>
</dbReference>
<evidence type="ECO:0000256" key="12">
    <source>
        <dbReference type="HAMAP-Rule" id="MF_01588"/>
    </source>
</evidence>
<dbReference type="EMBL" id="JARJFB010000076">
    <property type="protein sequence ID" value="MEA0971058.1"/>
    <property type="molecule type" value="Genomic_DNA"/>
</dbReference>
<dbReference type="EC" id="6.5.1.2" evidence="12 13"/>
<feature type="binding site" evidence="12">
    <location>
        <position position="142"/>
    </location>
    <ligand>
        <name>NAD(+)</name>
        <dbReference type="ChEBI" id="CHEBI:57540"/>
    </ligand>
</feature>
<organism evidence="15 16">
    <name type="scientific">Candidatus Megaera venefica</name>
    <dbReference type="NCBI Taxonomy" id="2055910"/>
    <lineage>
        <taxon>Bacteria</taxon>
        <taxon>Pseudomonadati</taxon>
        <taxon>Pseudomonadota</taxon>
        <taxon>Alphaproteobacteria</taxon>
        <taxon>Rickettsiales</taxon>
        <taxon>Rickettsiaceae</taxon>
        <taxon>Candidatus Megaera</taxon>
    </lineage>
</organism>
<dbReference type="InterPro" id="IPR033136">
    <property type="entry name" value="DNA_ligase_CS"/>
</dbReference>
<dbReference type="SMART" id="SM00292">
    <property type="entry name" value="BRCT"/>
    <property type="match status" value="1"/>
</dbReference>